<proteinExistence type="predicted"/>
<organism evidence="2 3">
    <name type="scientific">Cafeteria roenbergensis virus (strain BV-PW1)</name>
    <name type="common">CroV</name>
    <dbReference type="NCBI Taxonomy" id="693272"/>
    <lineage>
        <taxon>Viruses</taxon>
        <taxon>Varidnaviria</taxon>
        <taxon>Bamfordvirae</taxon>
        <taxon>Nucleocytoviricota</taxon>
        <taxon>Megaviricetes</taxon>
        <taxon>Imitervirales</taxon>
        <taxon>Mimiviridae</taxon>
        <taxon>Aliimimivirinae</taxon>
        <taxon>Rheavirus</taxon>
        <taxon>Rheavirus sinusmexicani</taxon>
    </lineage>
</organism>
<feature type="coiled-coil region" evidence="1">
    <location>
        <begin position="232"/>
        <end position="259"/>
    </location>
</feature>
<accession>E3T5H0</accession>
<evidence type="ECO:0000313" key="3">
    <source>
        <dbReference type="Proteomes" id="UP000029781"/>
    </source>
</evidence>
<evidence type="ECO:0000313" key="2">
    <source>
        <dbReference type="EMBL" id="ADO67433.1"/>
    </source>
</evidence>
<name>E3T5H0_CROVB</name>
<dbReference type="KEGG" id="vg:9887802"/>
<keyword evidence="1" id="KW-0175">Coiled coil</keyword>
<dbReference type="RefSeq" id="YP_003970032.1">
    <property type="nucleotide sequence ID" value="NC_014637.1"/>
</dbReference>
<sequence>MYFDYKKQLGRGVYIQKNKDINWKEEKIDVLDFNDRLGCKSLEFNKKYWNSLSTEIKCDINIICLSYDVCPTFARKIDKETFFRSGIYTIKEGINLLLSCNSAEVAKNLNRINDVKKPMIGFKDNIYIINNIIITPNIEDPYKIFSEKINEDLLQTHHTELLYVLLTNGFIYLSAETLHTRFTLLKNNIDNNKKSSEREASFKKEDFTKFTGSLDDLKALPNYDETGIIKIIDDYNEYIKKIERERLEFEESKRIASEKTQNIIDELTYEVANSIFLEVFSEYQLKEDTFLDFKEKILKIVARHLEEDLTNLGDIISDNLCIKSEEEEDDEEDDDYEELFEESRCTLIDGSDREQFDNINIIDYVEKI</sequence>
<keyword evidence="3" id="KW-1185">Reference proteome</keyword>
<dbReference type="EMBL" id="GU244497">
    <property type="protein sequence ID" value="ADO67433.1"/>
    <property type="molecule type" value="Genomic_DNA"/>
</dbReference>
<dbReference type="GeneID" id="9887802"/>
<dbReference type="Proteomes" id="UP000029781">
    <property type="component" value="Segment"/>
</dbReference>
<gene>
    <name evidence="2" type="ORF">crov399</name>
</gene>
<protein>
    <submittedName>
        <fullName evidence="2">Uncharacterized protein</fullName>
    </submittedName>
</protein>
<reference evidence="2 3" key="1">
    <citation type="journal article" date="2010" name="Proc. Natl. Acad. Sci. U.S.A.">
        <title>Giant virus with a remarkable complement of genes infects marine zooplankton.</title>
        <authorList>
            <person name="Fischer M.G."/>
            <person name="Allen M.J."/>
            <person name="Wilson W.H."/>
            <person name="Suttle C.A."/>
        </authorList>
    </citation>
    <scope>NUCLEOTIDE SEQUENCE [LARGE SCALE GENOMIC DNA]</scope>
    <source>
        <strain evidence="2 3">BV-PW1</strain>
    </source>
</reference>
<evidence type="ECO:0000256" key="1">
    <source>
        <dbReference type="SAM" id="Coils"/>
    </source>
</evidence>
<organismHost>
    <name type="scientific">Cafeteria roenbergensis</name>
    <name type="common">Marine flagellate</name>
    <dbReference type="NCBI Taxonomy" id="33653"/>
</organismHost>